<proteinExistence type="predicted"/>
<name>A0A822N0T1_9VIBR</name>
<dbReference type="AlphaFoldDB" id="A0A822N0T1"/>
<dbReference type="EMBL" id="CCJV01000082">
    <property type="protein sequence ID" value="CDT28110.1"/>
    <property type="molecule type" value="Genomic_DNA"/>
</dbReference>
<accession>A0A822N0T1</accession>
<sequence>MLLGGIVLYEAFGAAINKLLIIAADSELSVTRRIIMLSVEGQSIVTVNNQFSGGGDNRSLQQMPANHIAILISNGYMNVLMVRR</sequence>
<evidence type="ECO:0000313" key="1">
    <source>
        <dbReference type="EMBL" id="CDT28110.1"/>
    </source>
</evidence>
<evidence type="ECO:0000313" key="2">
    <source>
        <dbReference type="Proteomes" id="UP000049495"/>
    </source>
</evidence>
<comment type="caution">
    <text evidence="1">The sequence shown here is derived from an EMBL/GenBank/DDBJ whole genome shotgun (WGS) entry which is preliminary data.</text>
</comment>
<gene>
    <name evidence="1" type="ORF">VCR5J5_230152</name>
</gene>
<organism evidence="1 2">
    <name type="scientific">Vibrio crassostreae</name>
    <dbReference type="NCBI Taxonomy" id="246167"/>
    <lineage>
        <taxon>Bacteria</taxon>
        <taxon>Pseudomonadati</taxon>
        <taxon>Pseudomonadota</taxon>
        <taxon>Gammaproteobacteria</taxon>
        <taxon>Vibrionales</taxon>
        <taxon>Vibrionaceae</taxon>
        <taxon>Vibrio</taxon>
    </lineage>
</organism>
<dbReference type="Proteomes" id="UP000049495">
    <property type="component" value="Unassembled WGS sequence"/>
</dbReference>
<protein>
    <submittedName>
        <fullName evidence="1">Uncharacterized protein</fullName>
    </submittedName>
</protein>
<reference evidence="2" key="1">
    <citation type="submission" date="2014-06" db="EMBL/GenBank/DDBJ databases">
        <authorList>
            <person name="Le Roux Frederique"/>
        </authorList>
    </citation>
    <scope>NUCLEOTIDE SEQUENCE [LARGE SCALE GENOMIC DNA]</scope>
    <source>
        <strain evidence="2">J5-5</strain>
    </source>
</reference>